<protein>
    <submittedName>
        <fullName evidence="3">Uncharacterized protein</fullName>
    </submittedName>
</protein>
<proteinExistence type="predicted"/>
<sequence length="107" mass="11423">MIIQKLRNRRKACTAAALVAYGLFVLGCAVLISLPGFLYYFFWEKAGWVISTLTGFLLGSFALSLLEVLGTLAKAVRRVFRGPAGREVAKAKADAAPRDEGGGAESA</sequence>
<accession>A0ABW0KWC2</accession>
<reference evidence="4" key="1">
    <citation type="journal article" date="2019" name="Int. J. Syst. Evol. Microbiol.">
        <title>The Global Catalogue of Microorganisms (GCM) 10K type strain sequencing project: providing services to taxonomists for standard genome sequencing and annotation.</title>
        <authorList>
            <consortium name="The Broad Institute Genomics Platform"/>
            <consortium name="The Broad Institute Genome Sequencing Center for Infectious Disease"/>
            <person name="Wu L."/>
            <person name="Ma J."/>
        </authorList>
    </citation>
    <scope>NUCLEOTIDE SEQUENCE [LARGE SCALE GENOMIC DNA]</scope>
    <source>
        <strain evidence="4">CGMCC 4.1469</strain>
    </source>
</reference>
<dbReference type="RefSeq" id="WP_377170480.1">
    <property type="nucleotide sequence ID" value="NZ_JBHSMQ010000009.1"/>
</dbReference>
<feature type="compositionally biased region" description="Basic and acidic residues" evidence="1">
    <location>
        <begin position="87"/>
        <end position="101"/>
    </location>
</feature>
<feature type="transmembrane region" description="Helical" evidence="2">
    <location>
        <begin position="48"/>
        <end position="72"/>
    </location>
</feature>
<dbReference type="EMBL" id="JBHSMQ010000009">
    <property type="protein sequence ID" value="MFC5457316.1"/>
    <property type="molecule type" value="Genomic_DNA"/>
</dbReference>
<evidence type="ECO:0000313" key="3">
    <source>
        <dbReference type="EMBL" id="MFC5457316.1"/>
    </source>
</evidence>
<keyword evidence="2" id="KW-1133">Transmembrane helix</keyword>
<comment type="caution">
    <text evidence="3">The sequence shown here is derived from an EMBL/GenBank/DDBJ whole genome shotgun (WGS) entry which is preliminary data.</text>
</comment>
<keyword evidence="2" id="KW-0472">Membrane</keyword>
<keyword evidence="4" id="KW-1185">Reference proteome</keyword>
<name>A0ABW0KWC2_9BACT</name>
<keyword evidence="2" id="KW-0812">Transmembrane</keyword>
<feature type="transmembrane region" description="Helical" evidence="2">
    <location>
        <begin position="12"/>
        <end position="42"/>
    </location>
</feature>
<dbReference type="Proteomes" id="UP001596052">
    <property type="component" value="Unassembled WGS sequence"/>
</dbReference>
<evidence type="ECO:0000256" key="1">
    <source>
        <dbReference type="SAM" id="MobiDB-lite"/>
    </source>
</evidence>
<gene>
    <name evidence="3" type="ORF">ACFQDI_20775</name>
</gene>
<dbReference type="PROSITE" id="PS51257">
    <property type="entry name" value="PROKAR_LIPOPROTEIN"/>
    <property type="match status" value="1"/>
</dbReference>
<organism evidence="3 4">
    <name type="scientific">Prosthecobacter fluviatilis</name>
    <dbReference type="NCBI Taxonomy" id="445931"/>
    <lineage>
        <taxon>Bacteria</taxon>
        <taxon>Pseudomonadati</taxon>
        <taxon>Verrucomicrobiota</taxon>
        <taxon>Verrucomicrobiia</taxon>
        <taxon>Verrucomicrobiales</taxon>
        <taxon>Verrucomicrobiaceae</taxon>
        <taxon>Prosthecobacter</taxon>
    </lineage>
</organism>
<evidence type="ECO:0000256" key="2">
    <source>
        <dbReference type="SAM" id="Phobius"/>
    </source>
</evidence>
<evidence type="ECO:0000313" key="4">
    <source>
        <dbReference type="Proteomes" id="UP001596052"/>
    </source>
</evidence>
<feature type="region of interest" description="Disordered" evidence="1">
    <location>
        <begin position="84"/>
        <end position="107"/>
    </location>
</feature>